<evidence type="ECO:0000256" key="4">
    <source>
        <dbReference type="ARBA" id="ARBA00023002"/>
    </source>
</evidence>
<evidence type="ECO:0000256" key="1">
    <source>
        <dbReference type="ARBA" id="ARBA00005896"/>
    </source>
</evidence>
<keyword evidence="2" id="KW-0479">Metal-binding</keyword>
<keyword evidence="3" id="KW-0223">Dioxygenase</keyword>
<evidence type="ECO:0000313" key="8">
    <source>
        <dbReference type="Proteomes" id="UP000325333"/>
    </source>
</evidence>
<dbReference type="PANTHER" id="PTHR30468">
    <property type="entry name" value="ALPHA-KETOGLUTARATE-DEPENDENT SULFONATE DIOXYGENASE"/>
    <property type="match status" value="1"/>
</dbReference>
<dbReference type="InterPro" id="IPR042098">
    <property type="entry name" value="TauD-like_sf"/>
</dbReference>
<evidence type="ECO:0000256" key="2">
    <source>
        <dbReference type="ARBA" id="ARBA00022723"/>
    </source>
</evidence>
<dbReference type="PANTHER" id="PTHR30468:SF1">
    <property type="entry name" value="ALPHA-KETOGLUTARATE-DEPENDENT SULFONATE DIOXYGENASE"/>
    <property type="match status" value="1"/>
</dbReference>
<sequence length="357" mass="40945">MVVPISFNTHWCQATLMPTRSFCVIFPDYDQIFLLIDLYQRAKLICLLELWIIHGGHSAPLPWPKDDPMTTKSPHADGFRRFTLTPYNPFIGAVVDGIDLRETTGEEVRADLRRALAEYGVLFFRGQTLSPERQVDVARIFGDPDKAKAYFKRHDSNRLVELIEFKPGQPGYGTDQWHADITFSANPPTGTVLHARDVPSVGGDTAWASGTYVYDRLDPALRAYLETLEAVHSIEHSGWPEWFRTQSNGEELYRQARAEHLPVVHKVVQTHPVTGRKLVYVSPNFTLRIRGLSRQQSDALLTFLFGLFEKPEAQVRWRWRNGDVAIWDNRATVHYAVTDYTEYRLLHRVTFGEDTAF</sequence>
<dbReference type="EMBL" id="VEWN01000011">
    <property type="protein sequence ID" value="KAA1054155.1"/>
    <property type="molecule type" value="Genomic_DNA"/>
</dbReference>
<dbReference type="GO" id="GO:0016706">
    <property type="term" value="F:2-oxoglutarate-dependent dioxygenase activity"/>
    <property type="evidence" value="ECO:0007669"/>
    <property type="project" value="TreeGrafter"/>
</dbReference>
<gene>
    <name evidence="7" type="ORF">FH063_002057</name>
</gene>
<proteinExistence type="inferred from homology"/>
<keyword evidence="4" id="KW-0560">Oxidoreductase</keyword>
<dbReference type="GO" id="GO:0005737">
    <property type="term" value="C:cytoplasm"/>
    <property type="evidence" value="ECO:0007669"/>
    <property type="project" value="TreeGrafter"/>
</dbReference>
<dbReference type="InterPro" id="IPR003819">
    <property type="entry name" value="TauD/TfdA-like"/>
</dbReference>
<dbReference type="SUPFAM" id="SSF51197">
    <property type="entry name" value="Clavaminate synthase-like"/>
    <property type="match status" value="1"/>
</dbReference>
<evidence type="ECO:0000259" key="6">
    <source>
        <dbReference type="Pfam" id="PF02668"/>
    </source>
</evidence>
<dbReference type="Gene3D" id="3.60.130.10">
    <property type="entry name" value="Clavaminate synthase-like"/>
    <property type="match status" value="1"/>
</dbReference>
<evidence type="ECO:0000313" key="7">
    <source>
        <dbReference type="EMBL" id="KAA1054155.1"/>
    </source>
</evidence>
<comment type="caution">
    <text evidence="7">The sequence shown here is derived from an EMBL/GenBank/DDBJ whole genome shotgun (WGS) entry which is preliminary data.</text>
</comment>
<dbReference type="Proteomes" id="UP000325333">
    <property type="component" value="Unassembled WGS sequence"/>
</dbReference>
<feature type="domain" description="TauD/TfdA-like" evidence="6">
    <location>
        <begin position="85"/>
        <end position="350"/>
    </location>
</feature>
<dbReference type="Pfam" id="PF02668">
    <property type="entry name" value="TauD"/>
    <property type="match status" value="1"/>
</dbReference>
<reference evidence="7 8" key="1">
    <citation type="submission" date="2019-07" db="EMBL/GenBank/DDBJ databases">
        <title>Genome sequencing of the stress-tolerant strain Azospirillum brasilense Az19.</title>
        <authorList>
            <person name="Maroniche G.A."/>
            <person name="Garcia J.E."/>
            <person name="Pagnussat L."/>
            <person name="Amenta M."/>
            <person name="Creus C.M."/>
        </authorList>
    </citation>
    <scope>NUCLEOTIDE SEQUENCE [LARGE SCALE GENOMIC DNA]</scope>
    <source>
        <strain evidence="7 8">Az19</strain>
    </source>
</reference>
<protein>
    <recommendedName>
        <fullName evidence="6">TauD/TfdA-like domain-containing protein</fullName>
    </recommendedName>
</protein>
<dbReference type="InterPro" id="IPR051323">
    <property type="entry name" value="AtsK-like"/>
</dbReference>
<comment type="similarity">
    <text evidence="1">Belongs to the TfdA dioxygenase family.</text>
</comment>
<name>A0A5B0KQH6_9PROT</name>
<organism evidence="7 8">
    <name type="scientific">Azospirillum argentinense</name>
    <dbReference type="NCBI Taxonomy" id="2970906"/>
    <lineage>
        <taxon>Bacteria</taxon>
        <taxon>Pseudomonadati</taxon>
        <taxon>Pseudomonadota</taxon>
        <taxon>Alphaproteobacteria</taxon>
        <taxon>Rhodospirillales</taxon>
        <taxon>Azospirillaceae</taxon>
        <taxon>Azospirillum</taxon>
    </lineage>
</organism>
<accession>A0A5B0KQH6</accession>
<evidence type="ECO:0000256" key="5">
    <source>
        <dbReference type="ARBA" id="ARBA00023004"/>
    </source>
</evidence>
<dbReference type="AlphaFoldDB" id="A0A5B0KQH6"/>
<keyword evidence="5" id="KW-0408">Iron</keyword>
<dbReference type="GO" id="GO:0046872">
    <property type="term" value="F:metal ion binding"/>
    <property type="evidence" value="ECO:0007669"/>
    <property type="project" value="UniProtKB-KW"/>
</dbReference>
<evidence type="ECO:0000256" key="3">
    <source>
        <dbReference type="ARBA" id="ARBA00022964"/>
    </source>
</evidence>